<evidence type="ECO:0000259" key="2">
    <source>
        <dbReference type="PROSITE" id="PS50011"/>
    </source>
</evidence>
<comment type="caution">
    <text evidence="3">The sequence shown here is derived from an EMBL/GenBank/DDBJ whole genome shotgun (WGS) entry which is preliminary data.</text>
</comment>
<protein>
    <recommendedName>
        <fullName evidence="2">Protein kinase domain-containing protein</fullName>
    </recommendedName>
</protein>
<feature type="compositionally biased region" description="Basic and acidic residues" evidence="1">
    <location>
        <begin position="135"/>
        <end position="155"/>
    </location>
</feature>
<sequence length="556" mass="61349">MMGCFSTSQTDGTEESFRMSLRSLLATKETPIPGPCIAKQIIERKFGFGTRKTLQARTNMLDTACHSLAKAKQRCLVSLPPSYYIKSEILLFPLPLPPGYKPNSTNNSKPSSTSRKLLTANSNRAGKSTASARRSAKEENTAEDSKECKSSCGDSKKTDEFTGDFSVVSSNTSCTSPDHSSVSNSTFTCSTIASHLYSCEALTPTSPTSSSSTVFSAAPSTSAYSLSQSSSFNSSSSVFSDLRGNSLSNHENEDINVNSLSFSCTSRPVSCPLKEFSPMEITRAFESFGHPHMIATGTMGPFYKLFLPEEKCSVAVTKVVTNLSRKKWRAQIQAFARLAHPNLSKVIGYSYERAKYVDVMEGISNDNMGFIVYEDIGDESLEDFLQDVEKGIDWITRLKLAIGIAEGLSFLLENMPSHVDYGYLTLSNLRVDFALNAKLFDFVLLSNNTNNLKEKRVHNVVASLGNVLLQLFDFERHPPNGEPQDSWASLHLKRSYPLNDAKVLVDLVDNCLLPKASVLQVVRVLRSIEPIEHVAQYTIKHSKSFTYKKKRSLSFG</sequence>
<dbReference type="GO" id="GO:0005524">
    <property type="term" value="F:ATP binding"/>
    <property type="evidence" value="ECO:0007669"/>
    <property type="project" value="InterPro"/>
</dbReference>
<dbReference type="PANTHER" id="PTHR45621">
    <property type="entry name" value="OS01G0588500 PROTEIN-RELATED"/>
    <property type="match status" value="1"/>
</dbReference>
<dbReference type="GO" id="GO:0004672">
    <property type="term" value="F:protein kinase activity"/>
    <property type="evidence" value="ECO:0007669"/>
    <property type="project" value="InterPro"/>
</dbReference>
<feature type="domain" description="Protein kinase" evidence="2">
    <location>
        <begin position="288"/>
        <end position="556"/>
    </location>
</feature>
<dbReference type="InterPro" id="IPR000719">
    <property type="entry name" value="Prot_kinase_dom"/>
</dbReference>
<keyword evidence="4" id="KW-1185">Reference proteome</keyword>
<dbReference type="InterPro" id="IPR050823">
    <property type="entry name" value="Plant_Ser_Thr_Prot_Kinase"/>
</dbReference>
<dbReference type="Gene3D" id="3.30.200.20">
    <property type="entry name" value="Phosphorylase Kinase, domain 1"/>
    <property type="match status" value="1"/>
</dbReference>
<evidence type="ECO:0000313" key="3">
    <source>
        <dbReference type="EMBL" id="KAI5062355.1"/>
    </source>
</evidence>
<accession>A0A9D4U748</accession>
<dbReference type="Pfam" id="PF07714">
    <property type="entry name" value="PK_Tyr_Ser-Thr"/>
    <property type="match status" value="1"/>
</dbReference>
<dbReference type="Gene3D" id="1.10.510.10">
    <property type="entry name" value="Transferase(Phosphotransferase) domain 1"/>
    <property type="match status" value="1"/>
</dbReference>
<evidence type="ECO:0000313" key="4">
    <source>
        <dbReference type="Proteomes" id="UP000886520"/>
    </source>
</evidence>
<dbReference type="EMBL" id="JABFUD020000022">
    <property type="protein sequence ID" value="KAI5062355.1"/>
    <property type="molecule type" value="Genomic_DNA"/>
</dbReference>
<evidence type="ECO:0000256" key="1">
    <source>
        <dbReference type="SAM" id="MobiDB-lite"/>
    </source>
</evidence>
<feature type="compositionally biased region" description="Low complexity" evidence="1">
    <location>
        <begin position="101"/>
        <end position="114"/>
    </location>
</feature>
<dbReference type="InterPro" id="IPR011009">
    <property type="entry name" value="Kinase-like_dom_sf"/>
</dbReference>
<feature type="compositionally biased region" description="Polar residues" evidence="1">
    <location>
        <begin position="115"/>
        <end position="132"/>
    </location>
</feature>
<dbReference type="Proteomes" id="UP000886520">
    <property type="component" value="Chromosome 22"/>
</dbReference>
<dbReference type="OrthoDB" id="1927542at2759"/>
<proteinExistence type="predicted"/>
<dbReference type="AlphaFoldDB" id="A0A9D4U748"/>
<name>A0A9D4U748_ADICA</name>
<dbReference type="InterPro" id="IPR001245">
    <property type="entry name" value="Ser-Thr/Tyr_kinase_cat_dom"/>
</dbReference>
<feature type="region of interest" description="Disordered" evidence="1">
    <location>
        <begin position="101"/>
        <end position="155"/>
    </location>
</feature>
<dbReference type="SUPFAM" id="SSF56112">
    <property type="entry name" value="Protein kinase-like (PK-like)"/>
    <property type="match status" value="1"/>
</dbReference>
<gene>
    <name evidence="3" type="ORF">GOP47_0022894</name>
</gene>
<dbReference type="PROSITE" id="PS50011">
    <property type="entry name" value="PROTEIN_KINASE_DOM"/>
    <property type="match status" value="1"/>
</dbReference>
<organism evidence="3 4">
    <name type="scientific">Adiantum capillus-veneris</name>
    <name type="common">Maidenhair fern</name>
    <dbReference type="NCBI Taxonomy" id="13818"/>
    <lineage>
        <taxon>Eukaryota</taxon>
        <taxon>Viridiplantae</taxon>
        <taxon>Streptophyta</taxon>
        <taxon>Embryophyta</taxon>
        <taxon>Tracheophyta</taxon>
        <taxon>Polypodiopsida</taxon>
        <taxon>Polypodiidae</taxon>
        <taxon>Polypodiales</taxon>
        <taxon>Pteridineae</taxon>
        <taxon>Pteridaceae</taxon>
        <taxon>Vittarioideae</taxon>
        <taxon>Adiantum</taxon>
    </lineage>
</organism>
<reference evidence="3" key="1">
    <citation type="submission" date="2021-01" db="EMBL/GenBank/DDBJ databases">
        <title>Adiantum capillus-veneris genome.</title>
        <authorList>
            <person name="Fang Y."/>
            <person name="Liao Q."/>
        </authorList>
    </citation>
    <scope>NUCLEOTIDE SEQUENCE</scope>
    <source>
        <strain evidence="3">H3</strain>
        <tissue evidence="3">Leaf</tissue>
    </source>
</reference>